<sequence length="318" mass="34282">MRKRTDVDLNRGPSQYGPLMAGSHSRSNSAADAQPAAVPNIPPKREYPDWWDRLTQDDGQTWVLKPGQDGGRASSNVVGPNPVPTQDPAPPIPPRRGPVANGGPTPTQTINTAQASRGAAATARQPQPRQAAPSDHFMSNMGLNFEAADPFSDVNSMSHVSAMVMPLSTPTEQNPFSDANAVPSTRAPSNYVQGVRHARRESQNTVMRRQPVDSVVRESTISEESFQTRRNRVRSDPFDLDRPELRAAMPSDAADIANIAKKPEPPRQAHIRTHSSSSSKYSVSDSTFSEPGPDVGPGVTRNRSNGSQTSVGRVGRAI</sequence>
<feature type="compositionally biased region" description="Pro residues" evidence="1">
    <location>
        <begin position="81"/>
        <end position="96"/>
    </location>
</feature>
<gene>
    <name evidence="2" type="ORF">Micbo1qcDRAFT_165495</name>
</gene>
<evidence type="ECO:0000313" key="3">
    <source>
        <dbReference type="Proteomes" id="UP000070501"/>
    </source>
</evidence>
<dbReference type="EMBL" id="KQ964255">
    <property type="protein sequence ID" value="KXJ89423.1"/>
    <property type="molecule type" value="Genomic_DNA"/>
</dbReference>
<keyword evidence="3" id="KW-1185">Reference proteome</keyword>
<dbReference type="AlphaFoldDB" id="A0A136IWY8"/>
<accession>A0A136IWY8</accession>
<evidence type="ECO:0000313" key="2">
    <source>
        <dbReference type="EMBL" id="KXJ89423.1"/>
    </source>
</evidence>
<dbReference type="STRING" id="196109.A0A136IWY8"/>
<feature type="region of interest" description="Disordered" evidence="1">
    <location>
        <begin position="1"/>
        <end position="138"/>
    </location>
</feature>
<name>A0A136IWY8_9PEZI</name>
<feature type="compositionally biased region" description="Low complexity" evidence="1">
    <location>
        <begin position="112"/>
        <end position="133"/>
    </location>
</feature>
<dbReference type="Proteomes" id="UP000070501">
    <property type="component" value="Unassembled WGS sequence"/>
</dbReference>
<feature type="compositionally biased region" description="Polar residues" evidence="1">
    <location>
        <begin position="168"/>
        <end position="192"/>
    </location>
</feature>
<reference evidence="3" key="1">
    <citation type="submission" date="2016-02" db="EMBL/GenBank/DDBJ databases">
        <title>Draft genome sequence of Microdochium bolleyi, a fungal endophyte of beachgrass.</title>
        <authorList>
            <consortium name="DOE Joint Genome Institute"/>
            <person name="David A.S."/>
            <person name="May G."/>
            <person name="Haridas S."/>
            <person name="Lim J."/>
            <person name="Wang M."/>
            <person name="Labutti K."/>
            <person name="Lipzen A."/>
            <person name="Barry K."/>
            <person name="Grigoriev I.V."/>
        </authorList>
    </citation>
    <scope>NUCLEOTIDE SEQUENCE [LARGE SCALE GENOMIC DNA]</scope>
    <source>
        <strain evidence="3">J235TASD1</strain>
    </source>
</reference>
<dbReference type="OrthoDB" id="5240840at2759"/>
<feature type="region of interest" description="Disordered" evidence="1">
    <location>
        <begin position="166"/>
        <end position="318"/>
    </location>
</feature>
<protein>
    <submittedName>
        <fullName evidence="2">Uncharacterized protein</fullName>
    </submittedName>
</protein>
<feature type="compositionally biased region" description="Polar residues" evidence="1">
    <location>
        <begin position="301"/>
        <end position="311"/>
    </location>
</feature>
<evidence type="ECO:0000256" key="1">
    <source>
        <dbReference type="SAM" id="MobiDB-lite"/>
    </source>
</evidence>
<feature type="compositionally biased region" description="Basic and acidic residues" evidence="1">
    <location>
        <begin position="43"/>
        <end position="56"/>
    </location>
</feature>
<feature type="compositionally biased region" description="Low complexity" evidence="1">
    <location>
        <begin position="275"/>
        <end position="289"/>
    </location>
</feature>
<proteinExistence type="predicted"/>
<feature type="compositionally biased region" description="Basic and acidic residues" evidence="1">
    <location>
        <begin position="233"/>
        <end position="245"/>
    </location>
</feature>
<organism evidence="2 3">
    <name type="scientific">Microdochium bolleyi</name>
    <dbReference type="NCBI Taxonomy" id="196109"/>
    <lineage>
        <taxon>Eukaryota</taxon>
        <taxon>Fungi</taxon>
        <taxon>Dikarya</taxon>
        <taxon>Ascomycota</taxon>
        <taxon>Pezizomycotina</taxon>
        <taxon>Sordariomycetes</taxon>
        <taxon>Xylariomycetidae</taxon>
        <taxon>Xylariales</taxon>
        <taxon>Microdochiaceae</taxon>
        <taxon>Microdochium</taxon>
    </lineage>
</organism>
<dbReference type="InParanoid" id="A0A136IWY8"/>